<evidence type="ECO:0000313" key="2">
    <source>
        <dbReference type="EMBL" id="CCC48882.1"/>
    </source>
</evidence>
<evidence type="ECO:0000256" key="1">
    <source>
        <dbReference type="SAM" id="Phobius"/>
    </source>
</evidence>
<keyword evidence="1" id="KW-1133">Transmembrane helix</keyword>
<dbReference type="AlphaFoldDB" id="G0TY37"/>
<organism evidence="2">
    <name type="scientific">Trypanosoma vivax (strain Y486)</name>
    <dbReference type="NCBI Taxonomy" id="1055687"/>
    <lineage>
        <taxon>Eukaryota</taxon>
        <taxon>Discoba</taxon>
        <taxon>Euglenozoa</taxon>
        <taxon>Kinetoplastea</taxon>
        <taxon>Metakinetoplastina</taxon>
        <taxon>Trypanosomatida</taxon>
        <taxon>Trypanosomatidae</taxon>
        <taxon>Trypanosoma</taxon>
        <taxon>Duttonella</taxon>
    </lineage>
</organism>
<feature type="transmembrane region" description="Helical" evidence="1">
    <location>
        <begin position="81"/>
        <end position="104"/>
    </location>
</feature>
<keyword evidence="1" id="KW-0812">Transmembrane</keyword>
<feature type="transmembrane region" description="Helical" evidence="1">
    <location>
        <begin position="12"/>
        <end position="30"/>
    </location>
</feature>
<feature type="transmembrane region" description="Helical" evidence="1">
    <location>
        <begin position="42"/>
        <end position="60"/>
    </location>
</feature>
<reference evidence="2" key="1">
    <citation type="journal article" date="2012" name="Proc. Natl. Acad. Sci. U.S.A.">
        <title>Antigenic diversity is generated by distinct evolutionary mechanisms in African trypanosome species.</title>
        <authorList>
            <person name="Jackson A.P."/>
            <person name="Berry A."/>
            <person name="Aslett M."/>
            <person name="Allison H.C."/>
            <person name="Burton P."/>
            <person name="Vavrova-Anderson J."/>
            <person name="Brown R."/>
            <person name="Browne H."/>
            <person name="Corton N."/>
            <person name="Hauser H."/>
            <person name="Gamble J."/>
            <person name="Gilderthorp R."/>
            <person name="Marcello L."/>
            <person name="McQuillan J."/>
            <person name="Otto T.D."/>
            <person name="Quail M.A."/>
            <person name="Sanders M.J."/>
            <person name="van Tonder A."/>
            <person name="Ginger M.L."/>
            <person name="Field M.C."/>
            <person name="Barry J.D."/>
            <person name="Hertz-Fowler C."/>
            <person name="Berriman M."/>
        </authorList>
    </citation>
    <scope>NUCLEOTIDE SEQUENCE</scope>
    <source>
        <strain evidence="2">Y486</strain>
    </source>
</reference>
<keyword evidence="1" id="KW-0472">Membrane</keyword>
<gene>
    <name evidence="2" type="ORF">TVY486_0702190</name>
</gene>
<sequence>MRYLVYCYYFHYFSSLPFILHLTAAVYLRVEVCMRFNDHFDSYQVFLLSICIYTNCGAGRRCRLYVVLVEGKSHYTPRARAMLVFHYTCCAWFRAWLLVALLGYTTLYQSRTALTYSMLFTWVL</sequence>
<name>G0TY37_TRYVY</name>
<dbReference type="EMBL" id="HE573023">
    <property type="protein sequence ID" value="CCC48882.1"/>
    <property type="molecule type" value="Genomic_DNA"/>
</dbReference>
<dbReference type="VEuPathDB" id="TriTrypDB:TvY486_0702190"/>
<proteinExistence type="predicted"/>
<protein>
    <submittedName>
        <fullName evidence="2">Uncharacterized protein</fullName>
    </submittedName>
</protein>
<accession>G0TY37</accession>